<protein>
    <recommendedName>
        <fullName evidence="3">Phage holin family protein</fullName>
    </recommendedName>
</protein>
<evidence type="ECO:0000256" key="1">
    <source>
        <dbReference type="SAM" id="Phobius"/>
    </source>
</evidence>
<name>A0A383AEW6_9ZZZZ</name>
<feature type="non-terminal residue" evidence="2">
    <location>
        <position position="49"/>
    </location>
</feature>
<dbReference type="Pfam" id="PF04020">
    <property type="entry name" value="Phage_holin_4_2"/>
    <property type="match status" value="1"/>
</dbReference>
<evidence type="ECO:0000313" key="2">
    <source>
        <dbReference type="EMBL" id="SVE05735.1"/>
    </source>
</evidence>
<sequence>MRGFVLRFIVTGVAVLVASQIIPGIRIDSLASGIVGVLVLAILNALVRP</sequence>
<dbReference type="AlphaFoldDB" id="A0A383AEW6"/>
<accession>A0A383AEW6</accession>
<dbReference type="InterPro" id="IPR007165">
    <property type="entry name" value="Phage_holin_4_2"/>
</dbReference>
<evidence type="ECO:0008006" key="3">
    <source>
        <dbReference type="Google" id="ProtNLM"/>
    </source>
</evidence>
<keyword evidence="1" id="KW-1133">Transmembrane helix</keyword>
<organism evidence="2">
    <name type="scientific">marine metagenome</name>
    <dbReference type="NCBI Taxonomy" id="408172"/>
    <lineage>
        <taxon>unclassified sequences</taxon>
        <taxon>metagenomes</taxon>
        <taxon>ecological metagenomes</taxon>
    </lineage>
</organism>
<proteinExistence type="predicted"/>
<dbReference type="EMBL" id="UINC01191211">
    <property type="protein sequence ID" value="SVE05735.1"/>
    <property type="molecule type" value="Genomic_DNA"/>
</dbReference>
<gene>
    <name evidence="2" type="ORF">METZ01_LOCUS458589</name>
</gene>
<feature type="transmembrane region" description="Helical" evidence="1">
    <location>
        <begin position="29"/>
        <end position="47"/>
    </location>
</feature>
<keyword evidence="1" id="KW-0472">Membrane</keyword>
<reference evidence="2" key="1">
    <citation type="submission" date="2018-05" db="EMBL/GenBank/DDBJ databases">
        <authorList>
            <person name="Lanie J.A."/>
            <person name="Ng W.-L."/>
            <person name="Kazmierczak K.M."/>
            <person name="Andrzejewski T.M."/>
            <person name="Davidsen T.M."/>
            <person name="Wayne K.J."/>
            <person name="Tettelin H."/>
            <person name="Glass J.I."/>
            <person name="Rusch D."/>
            <person name="Podicherti R."/>
            <person name="Tsui H.-C.T."/>
            <person name="Winkler M.E."/>
        </authorList>
    </citation>
    <scope>NUCLEOTIDE SEQUENCE</scope>
</reference>
<keyword evidence="1" id="KW-0812">Transmembrane</keyword>